<feature type="domain" description="COMM" evidence="1">
    <location>
        <begin position="41"/>
        <end position="114"/>
    </location>
</feature>
<accession>A0A7S4BAX4</accession>
<protein>
    <recommendedName>
        <fullName evidence="1">COMM domain-containing protein</fullName>
    </recommendedName>
</protein>
<evidence type="ECO:0000313" key="2">
    <source>
        <dbReference type="EMBL" id="CAE0760033.1"/>
    </source>
</evidence>
<dbReference type="Pfam" id="PF07258">
    <property type="entry name" value="COMM_domain"/>
    <property type="match status" value="1"/>
</dbReference>
<dbReference type="AlphaFoldDB" id="A0A7S4BAX4"/>
<dbReference type="InterPro" id="IPR017920">
    <property type="entry name" value="COMM"/>
</dbReference>
<dbReference type="EMBL" id="HBIZ01020101">
    <property type="protein sequence ID" value="CAE0760033.1"/>
    <property type="molecule type" value="Transcribed_RNA"/>
</dbReference>
<gene>
    <name evidence="2" type="ORF">PCAR00345_LOCUS12639</name>
</gene>
<reference evidence="2" key="1">
    <citation type="submission" date="2021-01" db="EMBL/GenBank/DDBJ databases">
        <authorList>
            <person name="Corre E."/>
            <person name="Pelletier E."/>
            <person name="Niang G."/>
            <person name="Scheremetjew M."/>
            <person name="Finn R."/>
            <person name="Kale V."/>
            <person name="Holt S."/>
            <person name="Cochrane G."/>
            <person name="Meng A."/>
            <person name="Brown T."/>
            <person name="Cohen L."/>
        </authorList>
    </citation>
    <scope>NUCLEOTIDE SEQUENCE</scope>
    <source>
        <strain evidence="2">CCMP645</strain>
    </source>
</reference>
<evidence type="ECO:0000259" key="1">
    <source>
        <dbReference type="PROSITE" id="PS51269"/>
    </source>
</evidence>
<organism evidence="2">
    <name type="scientific">Chrysotila carterae</name>
    <name type="common">Marine alga</name>
    <name type="synonym">Syracosphaera carterae</name>
    <dbReference type="NCBI Taxonomy" id="13221"/>
    <lineage>
        <taxon>Eukaryota</taxon>
        <taxon>Haptista</taxon>
        <taxon>Haptophyta</taxon>
        <taxon>Prymnesiophyceae</taxon>
        <taxon>Isochrysidales</taxon>
        <taxon>Isochrysidaceae</taxon>
        <taxon>Chrysotila</taxon>
    </lineage>
</organism>
<dbReference type="PROSITE" id="PS51269">
    <property type="entry name" value="COMM"/>
    <property type="match status" value="1"/>
</dbReference>
<name>A0A7S4BAX4_CHRCT</name>
<proteinExistence type="predicted"/>
<sequence length="114" mass="12310">MDFRRYVACLILNVVKHACRQSETVTNVARPSGGTDGSVGSVQDAPCRANVCVTDAVTASSSELEAVGSTYVQLRLTLSGDNGRARFAHIELSLPKFYELLHQLESAKAQLEVL</sequence>